<evidence type="ECO:0000259" key="18">
    <source>
        <dbReference type="PROSITE" id="PS50853"/>
    </source>
</evidence>
<dbReference type="Proteomes" id="UP000694404">
    <property type="component" value="Unplaced"/>
</dbReference>
<dbReference type="PROSITE" id="PS50853">
    <property type="entry name" value="FN3"/>
    <property type="match status" value="5"/>
</dbReference>
<dbReference type="SMART" id="SM00060">
    <property type="entry name" value="FN3"/>
    <property type="match status" value="7"/>
</dbReference>
<evidence type="ECO:0000256" key="9">
    <source>
        <dbReference type="ARBA" id="ARBA00023180"/>
    </source>
</evidence>
<dbReference type="SUPFAM" id="SSF49265">
    <property type="entry name" value="Fibronectin type III"/>
    <property type="match status" value="5"/>
</dbReference>
<keyword evidence="4" id="KW-0677">Repeat</keyword>
<dbReference type="PRINTS" id="PR00759">
    <property type="entry name" value="BASICPTASE"/>
</dbReference>
<feature type="domain" description="VWFA" evidence="16">
    <location>
        <begin position="69"/>
        <end position="242"/>
    </location>
</feature>
<dbReference type="InterPro" id="IPR050525">
    <property type="entry name" value="ECM_Assembly_Org"/>
</dbReference>
<dbReference type="CDD" id="cd22627">
    <property type="entry name" value="Kunitz_collagen_alpha1_VII"/>
    <property type="match status" value="1"/>
</dbReference>
<keyword evidence="10" id="KW-0379">Hydroxylation</keyword>
<feature type="domain" description="Fibronectin type-III" evidence="18">
    <location>
        <begin position="430"/>
        <end position="520"/>
    </location>
</feature>
<keyword evidence="7" id="KW-0176">Collagen</keyword>
<dbReference type="FunFam" id="2.60.40.10:FF:001333">
    <property type="entry name" value="collagen alpha-1(VII) chain isoform X2"/>
    <property type="match status" value="1"/>
</dbReference>
<reference evidence="19" key="1">
    <citation type="submission" date="2025-08" db="UniProtKB">
        <authorList>
            <consortium name="Ensembl"/>
        </authorList>
    </citation>
    <scope>IDENTIFICATION</scope>
</reference>
<feature type="compositionally biased region" description="Pro residues" evidence="15">
    <location>
        <begin position="1220"/>
        <end position="1232"/>
    </location>
</feature>
<dbReference type="Gene3D" id="2.60.40.10">
    <property type="entry name" value="Immunoglobulins"/>
    <property type="match status" value="7"/>
</dbReference>
<evidence type="ECO:0000256" key="8">
    <source>
        <dbReference type="ARBA" id="ARBA00023157"/>
    </source>
</evidence>
<evidence type="ECO:0000256" key="15">
    <source>
        <dbReference type="SAM" id="MobiDB-lite"/>
    </source>
</evidence>
<dbReference type="Pfam" id="PF00041">
    <property type="entry name" value="fn3"/>
    <property type="match status" value="4"/>
</dbReference>
<keyword evidence="8" id="KW-1015">Disulfide bond</keyword>
<evidence type="ECO:0000256" key="14">
    <source>
        <dbReference type="ARBA" id="ARBA00081956"/>
    </source>
</evidence>
<feature type="domain" description="VWFA" evidence="16">
    <location>
        <begin position="977"/>
        <end position="1151"/>
    </location>
</feature>
<dbReference type="InterPro" id="IPR002035">
    <property type="entry name" value="VWF_A"/>
</dbReference>
<dbReference type="InterPro" id="IPR036465">
    <property type="entry name" value="vWFA_dom_sf"/>
</dbReference>
<name>A0A8C0GBP7_CHEAB</name>
<dbReference type="PROSITE" id="PS50234">
    <property type="entry name" value="VWFA"/>
    <property type="match status" value="2"/>
</dbReference>
<feature type="domain" description="Fibronectin type-III" evidence="18">
    <location>
        <begin position="808"/>
        <end position="895"/>
    </location>
</feature>
<keyword evidence="6" id="KW-0130">Cell adhesion</keyword>
<keyword evidence="5" id="KW-0084">Basement membrane</keyword>
<feature type="domain" description="Fibronectin type-III" evidence="18">
    <location>
        <begin position="258"/>
        <end position="353"/>
    </location>
</feature>
<feature type="domain" description="Fibronectin type-III" evidence="18">
    <location>
        <begin position="717"/>
        <end position="804"/>
    </location>
</feature>
<evidence type="ECO:0000256" key="12">
    <source>
        <dbReference type="ARBA" id="ARBA00064977"/>
    </source>
</evidence>
<dbReference type="FunFam" id="3.40.50.410:FF:000001">
    <property type="entry name" value="Collagen, type XII, alpha 1"/>
    <property type="match status" value="1"/>
</dbReference>
<comment type="function">
    <text evidence="11">Stratified squamous epithelial basement membrane protein that forms anchoring fibrils which may contribute to epithelial basement membrane organization and adherence by interacting with extracellular matrix (ECM) proteins such as type IV collagen.</text>
</comment>
<dbReference type="PROSITE" id="PS50279">
    <property type="entry name" value="BPTI_KUNITZ_2"/>
    <property type="match status" value="1"/>
</dbReference>
<comment type="subunit">
    <text evidence="12">Homotrimer. Interacts with MIA3/TANGO1; facilitating its loading into transport carriers and subsequent secretion.</text>
</comment>
<dbReference type="FunFam" id="2.60.40.10:FF:000307">
    <property type="entry name" value="collagen alpha-1(VII) chain isoform X1"/>
    <property type="match status" value="2"/>
</dbReference>
<keyword evidence="9" id="KW-0325">Glycoprotein</keyword>
<dbReference type="InterPro" id="IPR020901">
    <property type="entry name" value="Prtase_inh_Kunz-CS"/>
</dbReference>
<dbReference type="SMART" id="SM00327">
    <property type="entry name" value="VWA"/>
    <property type="match status" value="2"/>
</dbReference>
<evidence type="ECO:0000256" key="5">
    <source>
        <dbReference type="ARBA" id="ARBA00022869"/>
    </source>
</evidence>
<comment type="subcellular location">
    <subcellularLocation>
        <location evidence="1">Secreted</location>
        <location evidence="1">Extracellular space</location>
        <location evidence="1">Extracellular matrix</location>
        <location evidence="1">Basement membrane</location>
    </subcellularLocation>
</comment>
<dbReference type="OMA" id="QTFFAVD"/>
<dbReference type="GO" id="GO:0007155">
    <property type="term" value="P:cell adhesion"/>
    <property type="evidence" value="ECO:0007669"/>
    <property type="project" value="UniProtKB-KW"/>
</dbReference>
<evidence type="ECO:0000256" key="7">
    <source>
        <dbReference type="ARBA" id="ARBA00023119"/>
    </source>
</evidence>
<reference evidence="19" key="2">
    <citation type="submission" date="2025-09" db="UniProtKB">
        <authorList>
            <consortium name="Ensembl"/>
        </authorList>
    </citation>
    <scope>IDENTIFICATION</scope>
</reference>
<dbReference type="GeneTree" id="ENSGT00940000153769"/>
<dbReference type="FunFam" id="3.40.50.410:FF:000072">
    <property type="entry name" value="collagen alpha-1(VII) chain"/>
    <property type="match status" value="1"/>
</dbReference>
<dbReference type="FunFam" id="2.60.40.10:FF:001175">
    <property type="entry name" value="Putative collagen alpha-1vii chain"/>
    <property type="match status" value="1"/>
</dbReference>
<dbReference type="Pfam" id="PF01391">
    <property type="entry name" value="Collagen"/>
    <property type="match status" value="1"/>
</dbReference>
<dbReference type="Ensembl" id="ENSCABT00000007472.1">
    <property type="protein sequence ID" value="ENSCABP00000006839.1"/>
    <property type="gene ID" value="ENSCABG00000005176.1"/>
</dbReference>
<dbReference type="InterPro" id="IPR002223">
    <property type="entry name" value="Kunitz_BPTI"/>
</dbReference>
<dbReference type="FunFam" id="4.10.410.10:FF:000020">
    <property type="entry name" value="Collagen, type VI, alpha 3"/>
    <property type="match status" value="1"/>
</dbReference>
<evidence type="ECO:0000256" key="4">
    <source>
        <dbReference type="ARBA" id="ARBA00022737"/>
    </source>
</evidence>
<feature type="region of interest" description="Disordered" evidence="15">
    <location>
        <begin position="1197"/>
        <end position="1237"/>
    </location>
</feature>
<evidence type="ECO:0000256" key="6">
    <source>
        <dbReference type="ARBA" id="ARBA00022889"/>
    </source>
</evidence>
<dbReference type="GO" id="GO:0005581">
    <property type="term" value="C:collagen trimer"/>
    <property type="evidence" value="ECO:0007669"/>
    <property type="project" value="UniProtKB-KW"/>
</dbReference>
<dbReference type="SMART" id="SM00131">
    <property type="entry name" value="KU"/>
    <property type="match status" value="1"/>
</dbReference>
<evidence type="ECO:0000256" key="3">
    <source>
        <dbReference type="ARBA" id="ARBA00022530"/>
    </source>
</evidence>
<evidence type="ECO:0000256" key="10">
    <source>
        <dbReference type="ARBA" id="ARBA00023278"/>
    </source>
</evidence>
<evidence type="ECO:0000313" key="19">
    <source>
        <dbReference type="Ensembl" id="ENSCABP00000006839.1"/>
    </source>
</evidence>
<dbReference type="InterPro" id="IPR036116">
    <property type="entry name" value="FN3_sf"/>
</dbReference>
<keyword evidence="20" id="KW-1185">Reference proteome</keyword>
<sequence length="1854" mass="198391">MKLSCVFAPSPDPIGFRVLWLASSPPSCYVLQASMMRGWILLLAVLLAPAPVMAQKRNQGTCINVYAADIVFLVDGSSSIGRANFRMIRAFMEDLVRPFVHVVGESAVRFGAVQYSDDPRLEFTFSQHPNGTEVRKAIQQLSYKGGNTRTGAGLRYIADNFFGPTQIRTGVPKVCILITDGKSQDDTEQPSVKLKAQGTKVFSVGIKNADRAELMRVASTPTEDYFFYVNDFKILGTLLPLVSQRVCRSRPPAVMAHGPSNLVFVEQTVDMLRIRWTAAGGPVTGYKVQYVPLTGLGQQVTAEMQEVSLSPGETSTVLSQLTGGTDYLVTVIAQYANSIGESVSGKGRTVRLEGVQQLSVQNISQQSMLVTWRSVSGATGYRVSWGLPSGRSNSYLLTGLQPDTDYLLTVTSLYGQVEGPPASIRRRTGVFQSLRTVILGPTSIQVAWNIIRDARGYRLEWRRATGAEPPKTVSLPTNINSYQLTGLQPATEYRITLYTLYDGREVATPVTISQTGVEPPVGSISDLRVVDTMGKRIRLAWTGVPGATEYKIVLRNSQGDDRTRLIPGTQTTLELEDLREEVTYVVRVSALIGRREGSAVPISVRIGECQLAPVDGITNLRVAEIRPNQLRVAWSGLPGATGYKLTWRASDGRCTECVCAQVAEKAAPSPLQLEQVRPRLAPGCSSSLPLVTLCDTDLLVTQASCLPSVTAPEQVGTVSSLKVLSSRSNVVRVTWVGVPGATAYKVVWSRRDGKVPSQVVSGDTSSFDILNLEGGVSYTVKVTALIGNREGDPVSIIVTTPAEVAPQPVGNLRVTDSSDQRVRLTWSPVPGSTGYRLSWRPADGELLPLLPHLSPGTLCPAGERYEIRITSLVGSQESETVAPLGRVTNFRVTETQDNSVTLAWTPAPRATGYLLTWKLPRGNEQLSSMGASGAAELQQRFLEPAWSSGLGFSSCPTTPRGSLITFCYAVCRDARGDIIFLVHGTRDSAYSAETVRALLSNTVSALGQLGPDATQVGMVIYSYRSVPWVLLNRSSDLGTVLERIRTMRYEEPSGNALGAAINFARTYMLSPSAGRRPGVPGVLVVLADSPSGDDAIGPAREIKAAGIQVLAVGIDGADREELRRIVTNEDAHHVFYAKDSRAGLSELEDRLASTLCRVTVTDRVRGESGLPGGSSLAGHTLGFDGCAADLHGWLQGLIPKSRGNPGPPGNPGPRGAVGDPGPPGPIGPPGPSGPAGEFVKPPFHVTCQVCLGPAWGEWEGVAGVCWRGPIGPYHVYKWSSQQNAQLAGPLCLVRGRVGMHRCCLACALGGGWNRGSLVQSRHCLALFQGDRGPPGLDGRNGLDGKPGQMGPAGQRGEVSAFCWHPRVLALFDSDRPFSSHLAVAPVCRPSQLVRGFWGVMPRGNSTNADASVLLWQGQEGPKGERGDRGVPGPLGPPGVPGVPGQVGPPGQVRNLQNNTSNTSCLARLVDFPPFPAVVMTTLCLSQIASLREITGAYDGSTDPFLPYPDRRRGPKGDKGDSGERGPPGKEGLTGFPGERGPKGDKGDQGPAGPQGPMGRAIGERGPEGPPGQAGEPGKPGIPGVPGRAGELGEAGRPGEKVSETWGRGNKDWKVSGGQLCSWPSNLRSWGSKKTLSYAGSYHEIVRVGHTSVNRQPLSQMVQSRSVLWEIDSVWAKVPVCHTPSLYCPVWFMPFLTPPFFPQGTPGIIGPPGPRGNDGAPGPPGPPGSVGPKGPEGIQGQKVRTSSLCMAISLQFLPIPPDQGSSRFLSINFFSLSDPGNLTSNSVHFFSLPADLCSLPLDEGDCSRFTLRWYYNQKVAECRPFVYSGCRGNLNRFYTKEDCDLQCRHQADSGG</sequence>
<evidence type="ECO:0000259" key="17">
    <source>
        <dbReference type="PROSITE" id="PS50279"/>
    </source>
</evidence>
<dbReference type="InterPro" id="IPR013783">
    <property type="entry name" value="Ig-like_fold"/>
</dbReference>
<keyword evidence="2" id="KW-0964">Secreted</keyword>
<feature type="region of interest" description="Disordered" evidence="15">
    <location>
        <begin position="1703"/>
        <end position="1738"/>
    </location>
</feature>
<dbReference type="Gene3D" id="4.10.410.10">
    <property type="entry name" value="Pancreatic trypsin inhibitor Kunitz domain"/>
    <property type="match status" value="1"/>
</dbReference>
<evidence type="ECO:0000256" key="11">
    <source>
        <dbReference type="ARBA" id="ARBA00053615"/>
    </source>
</evidence>
<dbReference type="GO" id="GO:0005604">
    <property type="term" value="C:basement membrane"/>
    <property type="evidence" value="ECO:0007669"/>
    <property type="project" value="UniProtKB-SubCell"/>
</dbReference>
<feature type="compositionally biased region" description="Basic and acidic residues" evidence="15">
    <location>
        <begin position="1596"/>
        <end position="1609"/>
    </location>
</feature>
<dbReference type="SUPFAM" id="SSF53300">
    <property type="entry name" value="vWA-like"/>
    <property type="match status" value="2"/>
</dbReference>
<protein>
    <recommendedName>
        <fullName evidence="13">Collagen alpha-1(VII) chain</fullName>
    </recommendedName>
    <alternativeName>
        <fullName evidence="14">Long-chain collagen</fullName>
    </alternativeName>
</protein>
<evidence type="ECO:0000259" key="16">
    <source>
        <dbReference type="PROSITE" id="PS50234"/>
    </source>
</evidence>
<organism evidence="19 20">
    <name type="scientific">Chelonoidis abingdonii</name>
    <name type="common">Abingdon island giant tortoise</name>
    <name type="synonym">Testudo abingdonii</name>
    <dbReference type="NCBI Taxonomy" id="106734"/>
    <lineage>
        <taxon>Eukaryota</taxon>
        <taxon>Metazoa</taxon>
        <taxon>Chordata</taxon>
        <taxon>Craniata</taxon>
        <taxon>Vertebrata</taxon>
        <taxon>Euteleostomi</taxon>
        <taxon>Archelosauria</taxon>
        <taxon>Testudinata</taxon>
        <taxon>Testudines</taxon>
        <taxon>Cryptodira</taxon>
        <taxon>Durocryptodira</taxon>
        <taxon>Testudinoidea</taxon>
        <taxon>Testudinidae</taxon>
        <taxon>Chelonoidis</taxon>
    </lineage>
</organism>
<proteinExistence type="predicted"/>
<dbReference type="Pfam" id="PF00092">
    <property type="entry name" value="VWA"/>
    <property type="match status" value="2"/>
</dbReference>
<dbReference type="PRINTS" id="PR00453">
    <property type="entry name" value="VWFADOMAIN"/>
</dbReference>
<dbReference type="PANTHER" id="PTHR24020">
    <property type="entry name" value="COLLAGEN ALPHA"/>
    <property type="match status" value="1"/>
</dbReference>
<dbReference type="GO" id="GO:0004867">
    <property type="term" value="F:serine-type endopeptidase inhibitor activity"/>
    <property type="evidence" value="ECO:0007669"/>
    <property type="project" value="InterPro"/>
</dbReference>
<feature type="region of interest" description="Disordered" evidence="15">
    <location>
        <begin position="1496"/>
        <end position="1609"/>
    </location>
</feature>
<feature type="domain" description="Fibronectin type-III" evidence="18">
    <location>
        <begin position="523"/>
        <end position="612"/>
    </location>
</feature>
<evidence type="ECO:0000256" key="1">
    <source>
        <dbReference type="ARBA" id="ARBA00004302"/>
    </source>
</evidence>
<dbReference type="PANTHER" id="PTHR24020:SF84">
    <property type="entry name" value="VWFA DOMAIN-CONTAINING PROTEIN"/>
    <property type="match status" value="1"/>
</dbReference>
<dbReference type="Pfam" id="PF00014">
    <property type="entry name" value="Kunitz_BPTI"/>
    <property type="match status" value="1"/>
</dbReference>
<dbReference type="InterPro" id="IPR008160">
    <property type="entry name" value="Collagen"/>
</dbReference>
<dbReference type="InterPro" id="IPR036880">
    <property type="entry name" value="Kunitz_BPTI_sf"/>
</dbReference>
<dbReference type="InterPro" id="IPR003961">
    <property type="entry name" value="FN3_dom"/>
</dbReference>
<dbReference type="GO" id="GO:0005576">
    <property type="term" value="C:extracellular region"/>
    <property type="evidence" value="ECO:0007669"/>
    <property type="project" value="UniProtKB-ARBA"/>
</dbReference>
<evidence type="ECO:0000256" key="13">
    <source>
        <dbReference type="ARBA" id="ARBA00067314"/>
    </source>
</evidence>
<dbReference type="CDD" id="cd00063">
    <property type="entry name" value="FN3"/>
    <property type="match status" value="6"/>
</dbReference>
<dbReference type="Gene3D" id="3.40.50.410">
    <property type="entry name" value="von Willebrand factor, type A domain"/>
    <property type="match status" value="2"/>
</dbReference>
<dbReference type="SUPFAM" id="SSF57362">
    <property type="entry name" value="BPTI-like"/>
    <property type="match status" value="1"/>
</dbReference>
<evidence type="ECO:0000256" key="2">
    <source>
        <dbReference type="ARBA" id="ARBA00022525"/>
    </source>
</evidence>
<feature type="region of interest" description="Disordered" evidence="15">
    <location>
        <begin position="1334"/>
        <end position="1354"/>
    </location>
</feature>
<accession>A0A8C0GBP7</accession>
<dbReference type="PROSITE" id="PS00280">
    <property type="entry name" value="BPTI_KUNITZ_1"/>
    <property type="match status" value="1"/>
</dbReference>
<evidence type="ECO:0000313" key="20">
    <source>
        <dbReference type="Proteomes" id="UP000694404"/>
    </source>
</evidence>
<feature type="domain" description="BPTI/Kunitz inhibitor" evidence="17">
    <location>
        <begin position="1796"/>
        <end position="1846"/>
    </location>
</feature>
<feature type="compositionally biased region" description="Basic and acidic residues" evidence="15">
    <location>
        <begin position="1508"/>
        <end position="1527"/>
    </location>
</feature>
<keyword evidence="3" id="KW-0272">Extracellular matrix</keyword>